<dbReference type="AlphaFoldDB" id="A0A5B7GB92"/>
<proteinExistence type="predicted"/>
<keyword evidence="3" id="KW-1185">Reference proteome</keyword>
<name>A0A5B7GB92_PORTR</name>
<gene>
    <name evidence="2" type="ORF">E2C01_047704</name>
</gene>
<evidence type="ECO:0008006" key="4">
    <source>
        <dbReference type="Google" id="ProtNLM"/>
    </source>
</evidence>
<evidence type="ECO:0000256" key="1">
    <source>
        <dbReference type="SAM" id="SignalP"/>
    </source>
</evidence>
<evidence type="ECO:0000313" key="3">
    <source>
        <dbReference type="Proteomes" id="UP000324222"/>
    </source>
</evidence>
<accession>A0A5B7GB92</accession>
<evidence type="ECO:0000313" key="2">
    <source>
        <dbReference type="EMBL" id="MPC53804.1"/>
    </source>
</evidence>
<dbReference type="EMBL" id="VSRR010011888">
    <property type="protein sequence ID" value="MPC53804.1"/>
    <property type="molecule type" value="Genomic_DNA"/>
</dbReference>
<comment type="caution">
    <text evidence="2">The sequence shown here is derived from an EMBL/GenBank/DDBJ whole genome shotgun (WGS) entry which is preliminary data.</text>
</comment>
<organism evidence="2 3">
    <name type="scientific">Portunus trituberculatus</name>
    <name type="common">Swimming crab</name>
    <name type="synonym">Neptunus trituberculatus</name>
    <dbReference type="NCBI Taxonomy" id="210409"/>
    <lineage>
        <taxon>Eukaryota</taxon>
        <taxon>Metazoa</taxon>
        <taxon>Ecdysozoa</taxon>
        <taxon>Arthropoda</taxon>
        <taxon>Crustacea</taxon>
        <taxon>Multicrustacea</taxon>
        <taxon>Malacostraca</taxon>
        <taxon>Eumalacostraca</taxon>
        <taxon>Eucarida</taxon>
        <taxon>Decapoda</taxon>
        <taxon>Pleocyemata</taxon>
        <taxon>Brachyura</taxon>
        <taxon>Eubrachyura</taxon>
        <taxon>Portunoidea</taxon>
        <taxon>Portunidae</taxon>
        <taxon>Portuninae</taxon>
        <taxon>Portunus</taxon>
    </lineage>
</organism>
<dbReference type="Proteomes" id="UP000324222">
    <property type="component" value="Unassembled WGS sequence"/>
</dbReference>
<reference evidence="2 3" key="1">
    <citation type="submission" date="2019-05" db="EMBL/GenBank/DDBJ databases">
        <title>Another draft genome of Portunus trituberculatus and its Hox gene families provides insights of decapod evolution.</title>
        <authorList>
            <person name="Jeong J.-H."/>
            <person name="Song I."/>
            <person name="Kim S."/>
            <person name="Choi T."/>
            <person name="Kim D."/>
            <person name="Ryu S."/>
            <person name="Kim W."/>
        </authorList>
    </citation>
    <scope>NUCLEOTIDE SEQUENCE [LARGE SCALE GENOMIC DNA]</scope>
    <source>
        <tissue evidence="2">Muscle</tissue>
    </source>
</reference>
<protein>
    <recommendedName>
        <fullName evidence="4">Secreted protein</fullName>
    </recommendedName>
</protein>
<keyword evidence="1" id="KW-0732">Signal</keyword>
<feature type="signal peptide" evidence="1">
    <location>
        <begin position="1"/>
        <end position="17"/>
    </location>
</feature>
<sequence length="74" mass="8087">MLAASPLLLRSFVAVVAEPENLSWGNAGGHSFANTASVWRKVGRRIHVASSIINIYLNFHDGSVFKCQSDVLPY</sequence>
<feature type="chain" id="PRO_5022844694" description="Secreted protein" evidence="1">
    <location>
        <begin position="18"/>
        <end position="74"/>
    </location>
</feature>